<dbReference type="EMBL" id="BRXY01000007">
    <property type="protein sequence ID" value="GMH51956.1"/>
    <property type="molecule type" value="Genomic_DNA"/>
</dbReference>
<dbReference type="GO" id="GO:0003953">
    <property type="term" value="F:NAD+ nucleosidase activity"/>
    <property type="evidence" value="ECO:0007669"/>
    <property type="project" value="InterPro"/>
</dbReference>
<dbReference type="Gene3D" id="2.20.70.10">
    <property type="match status" value="1"/>
</dbReference>
<dbReference type="InterPro" id="IPR039184">
    <property type="entry name" value="SARM1"/>
</dbReference>
<proteinExistence type="predicted"/>
<name>A0A9W6ZGZ6_9STRA</name>
<dbReference type="PANTHER" id="PTHR22998:SF1">
    <property type="entry name" value="NAD(+) HYDROLASE SARM1"/>
    <property type="match status" value="1"/>
</dbReference>
<accession>A0A9W6ZGZ6</accession>
<keyword evidence="7" id="KW-1185">Reference proteome</keyword>
<keyword evidence="3" id="KW-0677">Repeat</keyword>
<evidence type="ECO:0000259" key="5">
    <source>
        <dbReference type="PROSITE" id="PS50105"/>
    </source>
</evidence>
<evidence type="ECO:0000256" key="1">
    <source>
        <dbReference type="ARBA" id="ARBA00004496"/>
    </source>
</evidence>
<comment type="caution">
    <text evidence="6">The sequence shown here is derived from an EMBL/GenBank/DDBJ whole genome shotgun (WGS) entry which is preliminary data.</text>
</comment>
<gene>
    <name evidence="6" type="ORF">TrST_g8230</name>
</gene>
<dbReference type="GO" id="GO:0035591">
    <property type="term" value="F:signaling adaptor activity"/>
    <property type="evidence" value="ECO:0007669"/>
    <property type="project" value="InterPro"/>
</dbReference>
<dbReference type="OrthoDB" id="186678at2759"/>
<keyword evidence="2" id="KW-0963">Cytoplasm</keyword>
<dbReference type="GO" id="GO:0048678">
    <property type="term" value="P:response to axon injury"/>
    <property type="evidence" value="ECO:0007669"/>
    <property type="project" value="InterPro"/>
</dbReference>
<evidence type="ECO:0000256" key="3">
    <source>
        <dbReference type="ARBA" id="ARBA00022737"/>
    </source>
</evidence>
<evidence type="ECO:0000256" key="4">
    <source>
        <dbReference type="ARBA" id="ARBA00022801"/>
    </source>
</evidence>
<dbReference type="Proteomes" id="UP001165085">
    <property type="component" value="Unassembled WGS sequence"/>
</dbReference>
<dbReference type="SUPFAM" id="SSF47769">
    <property type="entry name" value="SAM/Pointed domain"/>
    <property type="match status" value="2"/>
</dbReference>
<evidence type="ECO:0000256" key="2">
    <source>
        <dbReference type="ARBA" id="ARBA00022490"/>
    </source>
</evidence>
<dbReference type="Pfam" id="PF07647">
    <property type="entry name" value="SAM_2"/>
    <property type="match status" value="1"/>
</dbReference>
<keyword evidence="4" id="KW-0378">Hydrolase</keyword>
<feature type="domain" description="SAM" evidence="5">
    <location>
        <begin position="436"/>
        <end position="496"/>
    </location>
</feature>
<dbReference type="PANTHER" id="PTHR22998">
    <property type="entry name" value="SARM1"/>
    <property type="match status" value="1"/>
</dbReference>
<evidence type="ECO:0000313" key="7">
    <source>
        <dbReference type="Proteomes" id="UP001165085"/>
    </source>
</evidence>
<dbReference type="GO" id="GO:0034128">
    <property type="term" value="P:negative regulation of MyD88-independent toll-like receptor signaling pathway"/>
    <property type="evidence" value="ECO:0007669"/>
    <property type="project" value="InterPro"/>
</dbReference>
<dbReference type="Gene3D" id="1.10.150.50">
    <property type="entry name" value="Transcription Factor, Ets-1"/>
    <property type="match status" value="2"/>
</dbReference>
<dbReference type="InterPro" id="IPR013761">
    <property type="entry name" value="SAM/pointed_sf"/>
</dbReference>
<dbReference type="InterPro" id="IPR001660">
    <property type="entry name" value="SAM"/>
</dbReference>
<reference evidence="7" key="1">
    <citation type="journal article" date="2023" name="Commun. Biol.">
        <title>Genome analysis of Parmales, the sister group of diatoms, reveals the evolutionary specialization of diatoms from phago-mixotrophs to photoautotrophs.</title>
        <authorList>
            <person name="Ban H."/>
            <person name="Sato S."/>
            <person name="Yoshikawa S."/>
            <person name="Yamada K."/>
            <person name="Nakamura Y."/>
            <person name="Ichinomiya M."/>
            <person name="Sato N."/>
            <person name="Blanc-Mathieu R."/>
            <person name="Endo H."/>
            <person name="Kuwata A."/>
            <person name="Ogata H."/>
        </authorList>
    </citation>
    <scope>NUCLEOTIDE SEQUENCE [LARGE SCALE GENOMIC DNA]</scope>
    <source>
        <strain evidence="7">NIES 3701</strain>
    </source>
</reference>
<comment type="subcellular location">
    <subcellularLocation>
        <location evidence="1">Cytoplasm</location>
    </subcellularLocation>
</comment>
<protein>
    <recommendedName>
        <fullName evidence="5">SAM domain-containing protein</fullName>
    </recommendedName>
</protein>
<dbReference type="PROSITE" id="PS50105">
    <property type="entry name" value="SAM_DOMAIN"/>
    <property type="match status" value="2"/>
</dbReference>
<dbReference type="SMART" id="SM00454">
    <property type="entry name" value="SAM"/>
    <property type="match status" value="2"/>
</dbReference>
<sequence length="672" mass="78984">MADLPEELLGKQVYSWKISDVIIWVTHIKMKQYASNFKSNGIDGTELYELEEQDVDGRLGITKKAHKKKLWNSIKKLKFSQASKEAVKAEKKGGKKQELAIEKTSNVGRKKMQASGLGVELRVATVEYNFGITCTYCQQEDKLAVIFCPACATGGDFLCEDCDAEVHHYAKRRNHIRTVIPVYDLNTAGQVIQSFIRFVVCRKLLIKTCRDTFDRFYSPQERQHYYYNTRTESVQWRKPYCLRSLDLKPFMTYDDAAFKIQNMYLVKLAHELVVKKIKEQYEKIYDRTSGHFYYYYTGIEVDDDEDEEPSTAIVSHNNNSVDSFANNNHKLGFKIKERVKSFLAVDVQWKKPVNLYSNDCKIVFTEDLAALRIQFAFRTMKAKQFMRVLVRTFFKYCYDPITGKNYYRNTVTGHSMWRKPRMLGKENWDPSDVREWDVNEVAYFFRRMGFKKYGYVDQIRHYQVDGKLLLTFEWEDYNYLGMVQSMHIKQTLLQLHRREWYKTHIDHPTDIARRDRLRRHHNVDAAARLLQRKYRQRYARARIRQFHEIIRVQRAKDAAEKARIEGQNWWPQRIKGVYTGLDPTLKVAFGKRKMVKGVHGWGHYEGAKFVKGPEELTDEHVSRYYTKRLTADATDMKYTGGSVEEAMNNLDASMDHIAFGGGGKKKASKRFN</sequence>
<feature type="domain" description="SAM" evidence="5">
    <location>
        <begin position="16"/>
        <end position="80"/>
    </location>
</feature>
<dbReference type="AlphaFoldDB" id="A0A9W6ZGZ6"/>
<evidence type="ECO:0000313" key="6">
    <source>
        <dbReference type="EMBL" id="GMH51956.1"/>
    </source>
</evidence>
<organism evidence="6 7">
    <name type="scientific">Triparma strigata</name>
    <dbReference type="NCBI Taxonomy" id="1606541"/>
    <lineage>
        <taxon>Eukaryota</taxon>
        <taxon>Sar</taxon>
        <taxon>Stramenopiles</taxon>
        <taxon>Ochrophyta</taxon>
        <taxon>Bolidophyceae</taxon>
        <taxon>Parmales</taxon>
        <taxon>Triparmaceae</taxon>
        <taxon>Triparma</taxon>
    </lineage>
</organism>
<dbReference type="GO" id="GO:0005737">
    <property type="term" value="C:cytoplasm"/>
    <property type="evidence" value="ECO:0007669"/>
    <property type="project" value="UniProtKB-SubCell"/>
</dbReference>